<dbReference type="RefSeq" id="WP_260072174.1">
    <property type="nucleotide sequence ID" value="NZ_JALXMO010000001.1"/>
</dbReference>
<protein>
    <recommendedName>
        <fullName evidence="3">ATP-grasp domain-containing protein</fullName>
    </recommendedName>
</protein>
<evidence type="ECO:0008006" key="3">
    <source>
        <dbReference type="Google" id="ProtNLM"/>
    </source>
</evidence>
<sequence>MTDAAHIQALTQRKKDVDREVRRQLTQSLKRLVTSSDGSPEYHNAVQELLDTAQPEHVELWMLSTWAPKAGLDTSSFVSWRTMLAAKTSHKGPQEPVWRVDDKRRAYEYVDSLGVRRPWIRSESLTLAAVTPEDAPFVLKPATGDASTGVFLVFNENQIFSVKDGNELTSWPELLDFANRLLLQGKVARDSWIIEELVTEHVSGEKVPASNLKFYSFYGEIMRVDEIRRFPKRSTDFFNSDGTRMEKIPFRTPQDERHAGLGFKPSDLETVKELSLNIPAAFVRIDMLRSDEGLVFGEFTPAPGTAAHLTSDWDIRMGRAHLSAQLRLQQDLLSGKDFGKFWSDQ</sequence>
<dbReference type="SUPFAM" id="SSF56059">
    <property type="entry name" value="Glutathione synthetase ATP-binding domain-like"/>
    <property type="match status" value="1"/>
</dbReference>
<dbReference type="Pfam" id="PF14305">
    <property type="entry name" value="ATPgrasp_TupA"/>
    <property type="match status" value="1"/>
</dbReference>
<evidence type="ECO:0000313" key="1">
    <source>
        <dbReference type="EMBL" id="MCT1605919.1"/>
    </source>
</evidence>
<name>A0ABT2HMK1_9MICC</name>
<keyword evidence="2" id="KW-1185">Reference proteome</keyword>
<proteinExistence type="predicted"/>
<dbReference type="EMBL" id="JALXMO010000001">
    <property type="protein sequence ID" value="MCT1605919.1"/>
    <property type="molecule type" value="Genomic_DNA"/>
</dbReference>
<dbReference type="InterPro" id="IPR029465">
    <property type="entry name" value="ATPgrasp_TupA"/>
</dbReference>
<accession>A0ABT2HMK1</accession>
<organism evidence="1 2">
    <name type="scientific">Nesterenkonia massiliensis</name>
    <dbReference type="NCBI Taxonomy" id="1232429"/>
    <lineage>
        <taxon>Bacteria</taxon>
        <taxon>Bacillati</taxon>
        <taxon>Actinomycetota</taxon>
        <taxon>Actinomycetes</taxon>
        <taxon>Micrococcales</taxon>
        <taxon>Micrococcaceae</taxon>
        <taxon>Nesterenkonia</taxon>
    </lineage>
</organism>
<comment type="caution">
    <text evidence="1">The sequence shown here is derived from an EMBL/GenBank/DDBJ whole genome shotgun (WGS) entry which is preliminary data.</text>
</comment>
<gene>
    <name evidence="1" type="ORF">M3B43_01010</name>
</gene>
<reference evidence="1 2" key="1">
    <citation type="submission" date="2022-04" db="EMBL/GenBank/DDBJ databases">
        <title>Human microbiome associated bacterial genomes.</title>
        <authorList>
            <person name="Sandstrom S."/>
            <person name="Salamzade R."/>
            <person name="Kalan L.R."/>
        </authorList>
    </citation>
    <scope>NUCLEOTIDE SEQUENCE [LARGE SCALE GENOMIC DNA]</scope>
    <source>
        <strain evidence="2">p3-SID767</strain>
    </source>
</reference>
<dbReference type="Proteomes" id="UP001205046">
    <property type="component" value="Unassembled WGS sequence"/>
</dbReference>
<evidence type="ECO:0000313" key="2">
    <source>
        <dbReference type="Proteomes" id="UP001205046"/>
    </source>
</evidence>